<protein>
    <submittedName>
        <fullName evidence="1">DUF2656 domain-containing protein</fullName>
    </submittedName>
</protein>
<gene>
    <name evidence="1" type="ORF">ERJ67_09920</name>
</gene>
<organism evidence="1 2">
    <name type="scientific">Aphanocapsa feldmannii 277cV</name>
    <dbReference type="NCBI Taxonomy" id="2507553"/>
    <lineage>
        <taxon>Bacteria</taxon>
        <taxon>Bacillati</taxon>
        <taxon>Cyanobacteriota</taxon>
        <taxon>Cyanophyceae</taxon>
        <taxon>Oscillatoriophycideae</taxon>
        <taxon>Chroococcales</taxon>
        <taxon>Microcystaceae</taxon>
        <taxon>Aphanocapsa</taxon>
    </lineage>
</organism>
<dbReference type="Pfam" id="PF10847">
    <property type="entry name" value="DUF2656"/>
    <property type="match status" value="1"/>
</dbReference>
<dbReference type="InterPro" id="IPR020325">
    <property type="entry name" value="Uncharacterised_16.1kDa"/>
</dbReference>
<dbReference type="AlphaFoldDB" id="A0A524RLN5"/>
<proteinExistence type="predicted"/>
<accession>A0A524RLN5</accession>
<comment type="caution">
    <text evidence="1">The sequence shown here is derived from an EMBL/GenBank/DDBJ whole genome shotgun (WGS) entry which is preliminary data.</text>
</comment>
<dbReference type="Proteomes" id="UP000317990">
    <property type="component" value="Unassembled WGS sequence"/>
</dbReference>
<name>A0A524RLN5_9CHRO</name>
<evidence type="ECO:0000313" key="1">
    <source>
        <dbReference type="EMBL" id="TGG90989.1"/>
    </source>
</evidence>
<evidence type="ECO:0000313" key="2">
    <source>
        <dbReference type="Proteomes" id="UP000317990"/>
    </source>
</evidence>
<reference evidence="1 2" key="1">
    <citation type="journal article" date="2019" name="mSystems">
        <title>Life at home and on the roam: Genomic adaptions reflect the dual lifestyle of an intracellular, facultative symbiont.</title>
        <authorList>
            <person name="Burgsdorf I."/>
        </authorList>
    </citation>
    <scope>NUCLEOTIDE SEQUENCE [LARGE SCALE GENOMIC DNA]</scope>
    <source>
        <strain evidence="1">277cV</strain>
    </source>
</reference>
<sequence length="146" mass="15460">MATLLLSHNHAVPLKQAPALSPEDFTELFRSLEAQGWEVVHLGHPHWISKVSHPDQDAASMGQAVAEALRSQRRTHGCLVDYAVLALGGRKDGSGSSGSPLEPGCWGVDVVETPNGQVFLDSIGWTALSAARPSDGVFSVVLEPGD</sequence>
<dbReference type="EMBL" id="SRMO01000084">
    <property type="protein sequence ID" value="TGG90989.1"/>
    <property type="molecule type" value="Genomic_DNA"/>
</dbReference>